<dbReference type="Gene3D" id="3.40.190.170">
    <property type="entry name" value="Bacterial extracellular solute-binding protein, family 7"/>
    <property type="match status" value="1"/>
</dbReference>
<accession>A0A1I7KJK4</accession>
<dbReference type="InterPro" id="IPR038404">
    <property type="entry name" value="TRAP_DctP_sf"/>
</dbReference>
<dbReference type="CDD" id="cd13603">
    <property type="entry name" value="PBP2_TRAP_Siap_TeaA_like"/>
    <property type="match status" value="1"/>
</dbReference>
<dbReference type="RefSeq" id="WP_217646263.1">
    <property type="nucleotide sequence ID" value="NZ_FPBP01000022.1"/>
</dbReference>
<dbReference type="PIRSF" id="PIRSF006470">
    <property type="entry name" value="DctB"/>
    <property type="match status" value="1"/>
</dbReference>
<dbReference type="GO" id="GO:0030288">
    <property type="term" value="C:outer membrane-bounded periplasmic space"/>
    <property type="evidence" value="ECO:0007669"/>
    <property type="project" value="InterPro"/>
</dbReference>
<keyword evidence="2" id="KW-0813">Transport</keyword>
<dbReference type="SUPFAM" id="SSF53850">
    <property type="entry name" value="Periplasmic binding protein-like II"/>
    <property type="match status" value="1"/>
</dbReference>
<keyword evidence="6" id="KW-1185">Reference proteome</keyword>
<keyword evidence="5" id="KW-0675">Receptor</keyword>
<dbReference type="EMBL" id="FPBP01000022">
    <property type="protein sequence ID" value="SFU97566.1"/>
    <property type="molecule type" value="Genomic_DNA"/>
</dbReference>
<organism evidence="5 6">
    <name type="scientific">Halomonas korlensis</name>
    <dbReference type="NCBI Taxonomy" id="463301"/>
    <lineage>
        <taxon>Bacteria</taxon>
        <taxon>Pseudomonadati</taxon>
        <taxon>Pseudomonadota</taxon>
        <taxon>Gammaproteobacteria</taxon>
        <taxon>Oceanospirillales</taxon>
        <taxon>Halomonadaceae</taxon>
        <taxon>Halomonas</taxon>
    </lineage>
</organism>
<dbReference type="AlphaFoldDB" id="A0A1I7KJK4"/>
<dbReference type="InterPro" id="IPR018389">
    <property type="entry name" value="DctP_fam"/>
</dbReference>
<dbReference type="Pfam" id="PF03480">
    <property type="entry name" value="DctP"/>
    <property type="match status" value="1"/>
</dbReference>
<dbReference type="NCBIfam" id="TIGR00787">
    <property type="entry name" value="dctP"/>
    <property type="match status" value="1"/>
</dbReference>
<name>A0A1I7KJK4_9GAMM</name>
<dbReference type="Proteomes" id="UP000198693">
    <property type="component" value="Unassembled WGS sequence"/>
</dbReference>
<dbReference type="PANTHER" id="PTHR33376:SF7">
    <property type="entry name" value="C4-DICARBOXYLATE-BINDING PROTEIN DCTB"/>
    <property type="match status" value="1"/>
</dbReference>
<proteinExistence type="inferred from homology"/>
<evidence type="ECO:0000313" key="5">
    <source>
        <dbReference type="EMBL" id="SFU97566.1"/>
    </source>
</evidence>
<dbReference type="STRING" id="463301.SAMN04487955_12217"/>
<dbReference type="GO" id="GO:0055085">
    <property type="term" value="P:transmembrane transport"/>
    <property type="evidence" value="ECO:0007669"/>
    <property type="project" value="InterPro"/>
</dbReference>
<keyword evidence="3 4" id="KW-0732">Signal</keyword>
<feature type="chain" id="PRO_5011774367" evidence="4">
    <location>
        <begin position="25"/>
        <end position="335"/>
    </location>
</feature>
<reference evidence="6" key="1">
    <citation type="submission" date="2016-10" db="EMBL/GenBank/DDBJ databases">
        <authorList>
            <person name="Varghese N."/>
            <person name="Submissions S."/>
        </authorList>
    </citation>
    <scope>NUCLEOTIDE SEQUENCE [LARGE SCALE GENOMIC DNA]</scope>
    <source>
        <strain evidence="6">CGMCC 1.6981</strain>
    </source>
</reference>
<evidence type="ECO:0000256" key="2">
    <source>
        <dbReference type="ARBA" id="ARBA00022448"/>
    </source>
</evidence>
<dbReference type="InterPro" id="IPR004682">
    <property type="entry name" value="TRAP_DctP"/>
</dbReference>
<evidence type="ECO:0000256" key="4">
    <source>
        <dbReference type="SAM" id="SignalP"/>
    </source>
</evidence>
<evidence type="ECO:0000256" key="1">
    <source>
        <dbReference type="ARBA" id="ARBA00009023"/>
    </source>
</evidence>
<protein>
    <submittedName>
        <fullName evidence="5">Tripartite ATP-independent transporter solute receptor, DctP family</fullName>
    </submittedName>
</protein>
<dbReference type="PANTHER" id="PTHR33376">
    <property type="match status" value="1"/>
</dbReference>
<feature type="signal peptide" evidence="4">
    <location>
        <begin position="1"/>
        <end position="24"/>
    </location>
</feature>
<gene>
    <name evidence="5" type="ORF">SAMN04487955_12217</name>
</gene>
<comment type="similarity">
    <text evidence="1">Belongs to the bacterial solute-binding protein 7 family.</text>
</comment>
<dbReference type="NCBIfam" id="NF037995">
    <property type="entry name" value="TRAP_S1"/>
    <property type="match status" value="1"/>
</dbReference>
<evidence type="ECO:0000313" key="6">
    <source>
        <dbReference type="Proteomes" id="UP000198693"/>
    </source>
</evidence>
<sequence>MTLNKIIAGMSVVGMGLASPFVFSADFTMRLSHGDNESNPTHHAAVKFQELVKEYSDGRIEVDIYPSNQLGDEQEVAQSLRRGTIESAIVYTGNLVPLAPSAGVLMLPYSFTSSEQAWAAMDALQEPLNERISQEAGVRAVGLLEKGFRVLTTAEEPVRTLDDLEGQKIRVSPNNIAIETFKAWGIDPIPMAWAEVFSALQQGVIDGQENPYTTAISSNFYEVQDYITEIHYMMWTGPLLVSERFYQGLPEDLQDAVDKAGVETADYERELSAKLTAEAKEELVELGMELLGPPEDEAEWQEKAKAIWPQFYEDIGGEEWALEAQDIMNDAINNQ</sequence>
<evidence type="ECO:0000256" key="3">
    <source>
        <dbReference type="ARBA" id="ARBA00022729"/>
    </source>
</evidence>